<dbReference type="GO" id="GO:0045892">
    <property type="term" value="P:negative regulation of DNA-templated transcription"/>
    <property type="evidence" value="ECO:0007669"/>
    <property type="project" value="UniProtKB-ARBA"/>
</dbReference>
<name>A0A1H1E0J3_9ACTN</name>
<dbReference type="PROSITE" id="PS01081">
    <property type="entry name" value="HTH_TETR_1"/>
    <property type="match status" value="1"/>
</dbReference>
<gene>
    <name evidence="6" type="ORF">SAMN04489718_2319</name>
</gene>
<dbReference type="PRINTS" id="PR00455">
    <property type="entry name" value="HTHTETR"/>
</dbReference>
<dbReference type="AlphaFoldDB" id="A0A1H1E0J3"/>
<dbReference type="RefSeq" id="WP_245695768.1">
    <property type="nucleotide sequence ID" value="NZ_FNKO01000002.1"/>
</dbReference>
<evidence type="ECO:0000259" key="5">
    <source>
        <dbReference type="PROSITE" id="PS50977"/>
    </source>
</evidence>
<dbReference type="SUPFAM" id="SSF48498">
    <property type="entry name" value="Tetracyclin repressor-like, C-terminal domain"/>
    <property type="match status" value="1"/>
</dbReference>
<dbReference type="InterPro" id="IPR036271">
    <property type="entry name" value="Tet_transcr_reg_TetR-rel_C_sf"/>
</dbReference>
<evidence type="ECO:0000313" key="7">
    <source>
        <dbReference type="Proteomes" id="UP000199301"/>
    </source>
</evidence>
<sequence length="217" mass="24090">METAQQPSSGRKRMSRAEREQQILRTAEEVFATRGYQAASMDDIAQRVGLSKPMLYEYFGSKDGLLLACLERAKRELLECTSAAAAGASDPEQLLHDGLLAFFRFGEEHARSWALLRNESAVPGTGLDTELEAVRRQQVDFTANMLRSSLPATEESRLEAFAEAIIGACERMALWRESRPEVTPEKVTEHLMALIWPSLSGELGQKSESTSNSHDQA</sequence>
<proteinExistence type="predicted"/>
<organism evidence="6 7">
    <name type="scientific">Actinopolyspora saharensis</name>
    <dbReference type="NCBI Taxonomy" id="995062"/>
    <lineage>
        <taxon>Bacteria</taxon>
        <taxon>Bacillati</taxon>
        <taxon>Actinomycetota</taxon>
        <taxon>Actinomycetes</taxon>
        <taxon>Actinopolysporales</taxon>
        <taxon>Actinopolysporaceae</taxon>
        <taxon>Actinopolyspora</taxon>
    </lineage>
</organism>
<protein>
    <submittedName>
        <fullName evidence="6">DNA-binding transcriptional regulator, AcrR family</fullName>
    </submittedName>
</protein>
<dbReference type="PANTHER" id="PTHR30055:SF158">
    <property type="entry name" value="POSSIBLE TRANSCRIPTIONAL REGULATORY PROTEIN (PROBABLY TETR-FAMILY)"/>
    <property type="match status" value="1"/>
</dbReference>
<dbReference type="Gene3D" id="1.10.357.10">
    <property type="entry name" value="Tetracycline Repressor, domain 2"/>
    <property type="match status" value="1"/>
</dbReference>
<keyword evidence="2 4" id="KW-0238">DNA-binding</keyword>
<dbReference type="SUPFAM" id="SSF46689">
    <property type="entry name" value="Homeodomain-like"/>
    <property type="match status" value="1"/>
</dbReference>
<keyword evidence="3" id="KW-0804">Transcription</keyword>
<dbReference type="GO" id="GO:0000976">
    <property type="term" value="F:transcription cis-regulatory region binding"/>
    <property type="evidence" value="ECO:0007669"/>
    <property type="project" value="TreeGrafter"/>
</dbReference>
<feature type="domain" description="HTH tetR-type" evidence="5">
    <location>
        <begin position="17"/>
        <end position="77"/>
    </location>
</feature>
<dbReference type="InterPro" id="IPR001647">
    <property type="entry name" value="HTH_TetR"/>
</dbReference>
<dbReference type="GO" id="GO:0003700">
    <property type="term" value="F:DNA-binding transcription factor activity"/>
    <property type="evidence" value="ECO:0007669"/>
    <property type="project" value="TreeGrafter"/>
</dbReference>
<dbReference type="PROSITE" id="PS50977">
    <property type="entry name" value="HTH_TETR_2"/>
    <property type="match status" value="1"/>
</dbReference>
<accession>A0A1H1E0J3</accession>
<reference evidence="7" key="1">
    <citation type="submission" date="2016-10" db="EMBL/GenBank/DDBJ databases">
        <authorList>
            <person name="Varghese N."/>
            <person name="Submissions S."/>
        </authorList>
    </citation>
    <scope>NUCLEOTIDE SEQUENCE [LARGE SCALE GENOMIC DNA]</scope>
    <source>
        <strain evidence="7">DSM 45459</strain>
    </source>
</reference>
<dbReference type="InterPro" id="IPR009057">
    <property type="entry name" value="Homeodomain-like_sf"/>
</dbReference>
<dbReference type="Pfam" id="PF00440">
    <property type="entry name" value="TetR_N"/>
    <property type="match status" value="1"/>
</dbReference>
<dbReference type="EMBL" id="FNKO01000002">
    <property type="protein sequence ID" value="SDQ82237.1"/>
    <property type="molecule type" value="Genomic_DNA"/>
</dbReference>
<feature type="DNA-binding region" description="H-T-H motif" evidence="4">
    <location>
        <begin position="40"/>
        <end position="59"/>
    </location>
</feature>
<dbReference type="STRING" id="995062.SAMN04489718_2319"/>
<evidence type="ECO:0000256" key="3">
    <source>
        <dbReference type="ARBA" id="ARBA00023163"/>
    </source>
</evidence>
<dbReference type="Pfam" id="PF21943">
    <property type="entry name" value="TetR_C_46"/>
    <property type="match status" value="1"/>
</dbReference>
<dbReference type="PANTHER" id="PTHR30055">
    <property type="entry name" value="HTH-TYPE TRANSCRIPTIONAL REGULATOR RUTR"/>
    <property type="match status" value="1"/>
</dbReference>
<keyword evidence="7" id="KW-1185">Reference proteome</keyword>
<dbReference type="InterPro" id="IPR050109">
    <property type="entry name" value="HTH-type_TetR-like_transc_reg"/>
</dbReference>
<evidence type="ECO:0000256" key="2">
    <source>
        <dbReference type="ARBA" id="ARBA00023125"/>
    </source>
</evidence>
<dbReference type="InterPro" id="IPR023772">
    <property type="entry name" value="DNA-bd_HTH_TetR-type_CS"/>
</dbReference>
<dbReference type="Proteomes" id="UP000199301">
    <property type="component" value="Unassembled WGS sequence"/>
</dbReference>
<evidence type="ECO:0000256" key="4">
    <source>
        <dbReference type="PROSITE-ProRule" id="PRU00335"/>
    </source>
</evidence>
<evidence type="ECO:0000256" key="1">
    <source>
        <dbReference type="ARBA" id="ARBA00023015"/>
    </source>
</evidence>
<dbReference type="FunFam" id="1.10.10.60:FF:000141">
    <property type="entry name" value="TetR family transcriptional regulator"/>
    <property type="match status" value="1"/>
</dbReference>
<evidence type="ECO:0000313" key="6">
    <source>
        <dbReference type="EMBL" id="SDQ82237.1"/>
    </source>
</evidence>
<dbReference type="InterPro" id="IPR054129">
    <property type="entry name" value="DesT_TetR_C"/>
</dbReference>
<keyword evidence="1" id="KW-0805">Transcription regulation</keyword>